<dbReference type="RefSeq" id="XP_066610771.1">
    <property type="nucleotide sequence ID" value="XM_066760946.1"/>
</dbReference>
<dbReference type="Pfam" id="PF00270">
    <property type="entry name" value="DEAD"/>
    <property type="match status" value="1"/>
</dbReference>
<reference evidence="14" key="1">
    <citation type="submission" date="2015-01" db="EMBL/GenBank/DDBJ databases">
        <authorList>
            <consortium name="The Broad Institute Genomics Platform"/>
            <person name="Cuomo C."/>
            <person name="Litvintseva A."/>
            <person name="Chen Y."/>
            <person name="Heitman J."/>
            <person name="Sun S."/>
            <person name="Springer D."/>
            <person name="Dromer F."/>
            <person name="Young S."/>
            <person name="Zeng Q."/>
            <person name="Gargeya S."/>
            <person name="Abouelleil A."/>
            <person name="Alvarado L."/>
            <person name="Chapman S.B."/>
            <person name="Gainer-Dewar J."/>
            <person name="Goldberg J."/>
            <person name="Griggs A."/>
            <person name="Gujja S."/>
            <person name="Hansen M."/>
            <person name="Howarth C."/>
            <person name="Imamovic A."/>
            <person name="Larimer J."/>
            <person name="Murphy C."/>
            <person name="Naylor J."/>
            <person name="Pearson M."/>
            <person name="Priest M."/>
            <person name="Roberts A."/>
            <person name="Saif S."/>
            <person name="Shea T."/>
            <person name="Sykes S."/>
            <person name="Wortman J."/>
            <person name="Nusbaum C."/>
            <person name="Birren B."/>
        </authorList>
    </citation>
    <scope>NUCLEOTIDE SEQUENCE</scope>
    <source>
        <strain evidence="14">IND107</strain>
    </source>
</reference>
<dbReference type="Gene3D" id="3.40.50.300">
    <property type="entry name" value="P-loop containing nucleotide triphosphate hydrolases"/>
    <property type="match status" value="2"/>
</dbReference>
<comment type="similarity">
    <text evidence="1 10">Belongs to the helicase family. RecQ subfamily.</text>
</comment>
<keyword evidence="10" id="KW-0539">Nucleus</keyword>
<comment type="subcellular location">
    <subcellularLocation>
        <location evidence="10">Nucleus</location>
    </subcellularLocation>
</comment>
<comment type="caution">
    <text evidence="14">The sequence shown here is derived from an EMBL/GenBank/DDBJ whole genome shotgun (WGS) entry which is preliminary data.</text>
</comment>
<dbReference type="Pfam" id="PF00271">
    <property type="entry name" value="Helicase_C"/>
    <property type="match status" value="1"/>
</dbReference>
<dbReference type="CDD" id="cd18015">
    <property type="entry name" value="DEXHc_RecQ1"/>
    <property type="match status" value="1"/>
</dbReference>
<evidence type="ECO:0000259" key="13">
    <source>
        <dbReference type="PROSITE" id="PS51194"/>
    </source>
</evidence>
<comment type="catalytic activity">
    <reaction evidence="10">
        <text>ATP + H2O = ADP + phosphate + H(+)</text>
        <dbReference type="Rhea" id="RHEA:13065"/>
        <dbReference type="ChEBI" id="CHEBI:15377"/>
        <dbReference type="ChEBI" id="CHEBI:15378"/>
        <dbReference type="ChEBI" id="CHEBI:30616"/>
        <dbReference type="ChEBI" id="CHEBI:43474"/>
        <dbReference type="ChEBI" id="CHEBI:456216"/>
    </reaction>
</comment>
<keyword evidence="8" id="KW-0413">Isomerase</keyword>
<evidence type="ECO:0000256" key="3">
    <source>
        <dbReference type="ARBA" id="ARBA00022741"/>
    </source>
</evidence>
<feature type="domain" description="Helicase C-terminal" evidence="13">
    <location>
        <begin position="368"/>
        <end position="517"/>
    </location>
</feature>
<evidence type="ECO:0000256" key="6">
    <source>
        <dbReference type="ARBA" id="ARBA00022840"/>
    </source>
</evidence>
<evidence type="ECO:0000256" key="5">
    <source>
        <dbReference type="ARBA" id="ARBA00022806"/>
    </source>
</evidence>
<name>A0ABR3BIH6_9TREE</name>
<dbReference type="InterPro" id="IPR011545">
    <property type="entry name" value="DEAD/DEAH_box_helicase_dom"/>
</dbReference>
<gene>
    <name evidence="14" type="ORF">I308_106519</name>
</gene>
<organism evidence="14 15">
    <name type="scientific">Cryptococcus tetragattii IND107</name>
    <dbReference type="NCBI Taxonomy" id="1296105"/>
    <lineage>
        <taxon>Eukaryota</taxon>
        <taxon>Fungi</taxon>
        <taxon>Dikarya</taxon>
        <taxon>Basidiomycota</taxon>
        <taxon>Agaricomycotina</taxon>
        <taxon>Tremellomycetes</taxon>
        <taxon>Tremellales</taxon>
        <taxon>Cryptococcaceae</taxon>
        <taxon>Cryptococcus</taxon>
        <taxon>Cryptococcus gattii species complex</taxon>
    </lineage>
</organism>
<keyword evidence="6 10" id="KW-0067">ATP-binding</keyword>
<dbReference type="InterPro" id="IPR027417">
    <property type="entry name" value="P-loop_NTPase"/>
</dbReference>
<dbReference type="EMBL" id="ATAM02000014">
    <property type="protein sequence ID" value="KAL0240272.1"/>
    <property type="molecule type" value="Genomic_DNA"/>
</dbReference>
<evidence type="ECO:0000256" key="11">
    <source>
        <dbReference type="SAM" id="MobiDB-lite"/>
    </source>
</evidence>
<dbReference type="Gene3D" id="1.10.10.10">
    <property type="entry name" value="Winged helix-like DNA-binding domain superfamily/Winged helix DNA-binding domain"/>
    <property type="match status" value="1"/>
</dbReference>
<dbReference type="CDD" id="cd18794">
    <property type="entry name" value="SF2_C_RecQ"/>
    <property type="match status" value="1"/>
</dbReference>
<evidence type="ECO:0000313" key="14">
    <source>
        <dbReference type="EMBL" id="KAL0240272.1"/>
    </source>
</evidence>
<evidence type="ECO:0000256" key="10">
    <source>
        <dbReference type="RuleBase" id="RU364117"/>
    </source>
</evidence>
<sequence length="874" mass="96016">MPSRSATPIVVSDDSDVDDFFPRKEVSAKCSRKGKERISEKFVKGEKCEDLNLDARDALKTALAKLDTEIAEVVAQLEPLQALHASLTAERRVLESQLSSRPRHPHTSSNLSSIAANTIDYQSSHFPFSSAIAATLRNTFNLNKFRLCQEGVINAAVDDRDIVCVMPTGGGKSLTYQLPAVMGRGLTVVVSPLLALIWDQVRALKEIGIECVMLTGSTSTQEQNEIYARLRDGPSHGEKEIRLCYVTPEKISKSKRFISALEKMNQSGQLRRFVIDEAHCCSQLGHDFRPDYKKLSMLKTLFPRVPIQAVTATLSSKTLPDLLKILRLGPITDGRSSKTTGTVFFSSPLFRPNLHYKVLPKASNAKTAIAEMGKWIQDKHPGESGIVYCLSKKDAETVAEELREWSNGGIKTGVYHAGIDDTEKEIIHVRWREGKVNCICATIAFGLGIDKGDVRYMSKSLEGYYQETGRAGRDGKDSDCVLFYRGQDATRLAGLIYTDVDGTGKLHEMLKFAQDLRTCRKVAFAKYFSASAHLSTASWDNPTSLSSSDSTSTSTSPCGICDNCLRPASSISTRDVTLESWKILRIAQEVVKQSGRVTLPNLASLVRGLGGGSFGVVGGGEGKKGRKQKSTGEKAYLDIEEFGGKVTMSADDVEVLITHLLLIGYLQDSYHATAFSVNVYVIPSPTAVRLTRLEREEIETGKGARVECTFVVPQGKEKKASGKGASKVGGKTAAKRKEREEGDEDGQTGENGGKKLGAKKHFAGSGERKLGDAKKAKTQTHPENEEREEKEYEYFSNVYDGLYSDVDLDRETDQHHGDDDRDEDGYGHGMEEDDERGDDWDEMIGENWRDEGGWKVLNPGSGVGSGTGSRRARK</sequence>
<dbReference type="EC" id="5.6.2.4" evidence="10"/>
<keyword evidence="15" id="KW-1185">Reference proteome</keyword>
<proteinExistence type="inferred from homology"/>
<dbReference type="InterPro" id="IPR014001">
    <property type="entry name" value="Helicase_ATP-bd"/>
</dbReference>
<evidence type="ECO:0000256" key="9">
    <source>
        <dbReference type="ARBA" id="ARBA00034617"/>
    </source>
</evidence>
<accession>A0ABR3BIH6</accession>
<feature type="compositionally biased region" description="Low complexity" evidence="11">
    <location>
        <begin position="722"/>
        <end position="732"/>
    </location>
</feature>
<evidence type="ECO:0000256" key="4">
    <source>
        <dbReference type="ARBA" id="ARBA00022801"/>
    </source>
</evidence>
<protein>
    <recommendedName>
        <fullName evidence="10">ATP-dependent DNA helicase</fullName>
        <ecNumber evidence="10">5.6.2.4</ecNumber>
    </recommendedName>
</protein>
<keyword evidence="7" id="KW-0238">DNA-binding</keyword>
<feature type="compositionally biased region" description="Acidic residues" evidence="11">
    <location>
        <begin position="831"/>
        <end position="844"/>
    </location>
</feature>
<evidence type="ECO:0000256" key="2">
    <source>
        <dbReference type="ARBA" id="ARBA00022723"/>
    </source>
</evidence>
<dbReference type="SUPFAM" id="SSF52540">
    <property type="entry name" value="P-loop containing nucleoside triphosphate hydrolases"/>
    <property type="match status" value="1"/>
</dbReference>
<keyword evidence="4 10" id="KW-0378">Hydrolase</keyword>
<dbReference type="InterPro" id="IPR004589">
    <property type="entry name" value="DNA_helicase_ATP-dep_RecQ"/>
</dbReference>
<evidence type="ECO:0000256" key="7">
    <source>
        <dbReference type="ARBA" id="ARBA00023125"/>
    </source>
</evidence>
<dbReference type="PANTHER" id="PTHR13710">
    <property type="entry name" value="DNA HELICASE RECQ FAMILY MEMBER"/>
    <property type="match status" value="1"/>
</dbReference>
<dbReference type="PROSITE" id="PS51192">
    <property type="entry name" value="HELICASE_ATP_BIND_1"/>
    <property type="match status" value="1"/>
</dbReference>
<feature type="compositionally biased region" description="Basic and acidic residues" evidence="11">
    <location>
        <begin position="807"/>
        <end position="830"/>
    </location>
</feature>
<dbReference type="NCBIfam" id="TIGR00614">
    <property type="entry name" value="recQ_fam"/>
    <property type="match status" value="1"/>
</dbReference>
<evidence type="ECO:0000313" key="15">
    <source>
        <dbReference type="Proteomes" id="UP000054399"/>
    </source>
</evidence>
<dbReference type="SMART" id="SM00490">
    <property type="entry name" value="HELICc"/>
    <property type="match status" value="1"/>
</dbReference>
<dbReference type="PROSITE" id="PS51194">
    <property type="entry name" value="HELICASE_CTER"/>
    <property type="match status" value="1"/>
</dbReference>
<dbReference type="InterPro" id="IPR001650">
    <property type="entry name" value="Helicase_C-like"/>
</dbReference>
<evidence type="ECO:0000256" key="1">
    <source>
        <dbReference type="ARBA" id="ARBA00005446"/>
    </source>
</evidence>
<comment type="catalytic activity">
    <reaction evidence="9 10">
        <text>Couples ATP hydrolysis with the unwinding of duplex DNA by translocating in the 3'-5' direction.</text>
        <dbReference type="EC" id="5.6.2.4"/>
    </reaction>
</comment>
<feature type="domain" description="Helicase ATP-binding" evidence="12">
    <location>
        <begin position="153"/>
        <end position="332"/>
    </location>
</feature>
<keyword evidence="3 10" id="KW-0547">Nucleotide-binding</keyword>
<feature type="compositionally biased region" description="Basic and acidic residues" evidence="11">
    <location>
        <begin position="766"/>
        <end position="793"/>
    </location>
</feature>
<keyword evidence="2" id="KW-0479">Metal-binding</keyword>
<dbReference type="GeneID" id="91993374"/>
<dbReference type="InterPro" id="IPR032284">
    <property type="entry name" value="RecQ_Zn-bd"/>
</dbReference>
<dbReference type="Proteomes" id="UP000054399">
    <property type="component" value="Unassembled WGS sequence"/>
</dbReference>
<keyword evidence="5 10" id="KW-0347">Helicase</keyword>
<dbReference type="SMART" id="SM00487">
    <property type="entry name" value="DEXDc"/>
    <property type="match status" value="1"/>
</dbReference>
<feature type="region of interest" description="Disordered" evidence="11">
    <location>
        <begin position="719"/>
        <end position="874"/>
    </location>
</feature>
<evidence type="ECO:0000256" key="8">
    <source>
        <dbReference type="ARBA" id="ARBA00023235"/>
    </source>
</evidence>
<reference evidence="14" key="2">
    <citation type="submission" date="2024-01" db="EMBL/GenBank/DDBJ databases">
        <title>Comparative genomics of Cryptococcus and Kwoniella reveals pathogenesis evolution and contrasting modes of karyotype evolution via chromosome fusion or intercentromeric recombination.</title>
        <authorList>
            <person name="Coelho M.A."/>
            <person name="David-Palma M."/>
            <person name="Shea T."/>
            <person name="Bowers K."/>
            <person name="Mcginley-Smith S."/>
            <person name="Mohammad A.W."/>
            <person name="Gnirke A."/>
            <person name="Yurkov A.M."/>
            <person name="Nowrousian M."/>
            <person name="Sun S."/>
            <person name="Cuomo C.A."/>
            <person name="Heitman J."/>
        </authorList>
    </citation>
    <scope>NUCLEOTIDE SEQUENCE</scope>
    <source>
        <strain evidence="14">IND107</strain>
    </source>
</reference>
<dbReference type="PANTHER" id="PTHR13710:SF105">
    <property type="entry name" value="ATP-DEPENDENT DNA HELICASE Q1"/>
    <property type="match status" value="1"/>
</dbReference>
<evidence type="ECO:0000259" key="12">
    <source>
        <dbReference type="PROSITE" id="PS51192"/>
    </source>
</evidence>
<dbReference type="InterPro" id="IPR036388">
    <property type="entry name" value="WH-like_DNA-bd_sf"/>
</dbReference>
<dbReference type="Pfam" id="PF16124">
    <property type="entry name" value="RecQ_Zn_bind"/>
    <property type="match status" value="1"/>
</dbReference>